<dbReference type="WBParaSite" id="ACRNAN_scaffold6721.g25551.t1">
    <property type="protein sequence ID" value="ACRNAN_scaffold6721.g25551.t1"/>
    <property type="gene ID" value="ACRNAN_scaffold6721.g25551"/>
</dbReference>
<protein>
    <submittedName>
        <fullName evidence="2">Uncharacterized protein</fullName>
    </submittedName>
</protein>
<keyword evidence="1" id="KW-1185">Reference proteome</keyword>
<sequence length="310" mass="34265">MVKKKVKSPVLAEERKIDIINNVIVRRLGNMNNPNEEDNMNDIDLDIDVAALAATAAQLDALYNFSTSVGWNLTFDLNLYQMISNGVWNSSNAKTLLDYASSKGYYLSFELRNEPANYLQYRGEFIIGGIIAAAYKSLHSLLSSYPIYANGLLFGTSDSASPWCIKFQLYPILALSAMEEQDYWLSVLYKRVVGQNVYNVSSASPSDPNLRLYAHSTSAFYGYGSNAVVVFGERLTSSSATLNVPQFSDKTAYLYVLTSPGGDLTSKSTSLNGNTLAWTPGQNIPDFTAQQTTFPVKIPGYSQFFIVLKN</sequence>
<name>A0A914EBV2_9BILA</name>
<dbReference type="GO" id="GO:0005615">
    <property type="term" value="C:extracellular space"/>
    <property type="evidence" value="ECO:0007669"/>
    <property type="project" value="TreeGrafter"/>
</dbReference>
<dbReference type="GO" id="GO:0031012">
    <property type="term" value="C:extracellular matrix"/>
    <property type="evidence" value="ECO:0007669"/>
    <property type="project" value="TreeGrafter"/>
</dbReference>
<dbReference type="PANTHER" id="PTHR46145">
    <property type="entry name" value="HEPARANASE"/>
    <property type="match status" value="1"/>
</dbReference>
<organism evidence="1 2">
    <name type="scientific">Acrobeloides nanus</name>
    <dbReference type="NCBI Taxonomy" id="290746"/>
    <lineage>
        <taxon>Eukaryota</taxon>
        <taxon>Metazoa</taxon>
        <taxon>Ecdysozoa</taxon>
        <taxon>Nematoda</taxon>
        <taxon>Chromadorea</taxon>
        <taxon>Rhabditida</taxon>
        <taxon>Tylenchina</taxon>
        <taxon>Cephalobomorpha</taxon>
        <taxon>Cephaloboidea</taxon>
        <taxon>Cephalobidae</taxon>
        <taxon>Acrobeloides</taxon>
    </lineage>
</organism>
<reference evidence="2" key="1">
    <citation type="submission" date="2022-11" db="UniProtKB">
        <authorList>
            <consortium name="WormBaseParasite"/>
        </authorList>
    </citation>
    <scope>IDENTIFICATION</scope>
</reference>
<dbReference type="Proteomes" id="UP000887540">
    <property type="component" value="Unplaced"/>
</dbReference>
<evidence type="ECO:0000313" key="1">
    <source>
        <dbReference type="Proteomes" id="UP000887540"/>
    </source>
</evidence>
<proteinExistence type="predicted"/>
<dbReference type="Gene3D" id="3.20.20.80">
    <property type="entry name" value="Glycosidases"/>
    <property type="match status" value="1"/>
</dbReference>
<evidence type="ECO:0000313" key="2">
    <source>
        <dbReference type="WBParaSite" id="ACRNAN_scaffold6721.g25551.t1"/>
    </source>
</evidence>
<accession>A0A914EBV2</accession>
<dbReference type="PANTHER" id="PTHR46145:SF4">
    <property type="entry name" value="HEPARANASE"/>
    <property type="match status" value="1"/>
</dbReference>
<dbReference type="AlphaFoldDB" id="A0A914EBV2"/>